<dbReference type="Gene3D" id="3.50.50.60">
    <property type="entry name" value="FAD/NAD(P)-binding domain"/>
    <property type="match status" value="1"/>
</dbReference>
<dbReference type="InterPro" id="IPR012132">
    <property type="entry name" value="GMC_OxRdtase"/>
</dbReference>
<comment type="cofactor">
    <cofactor evidence="2">
        <name>FAD</name>
        <dbReference type="ChEBI" id="CHEBI:57692"/>
    </cofactor>
</comment>
<dbReference type="InterPro" id="IPR053208">
    <property type="entry name" value="GMC_Oxidoreductase_CD"/>
</dbReference>
<dbReference type="InterPro" id="IPR007867">
    <property type="entry name" value="GMC_OxRtase_C"/>
</dbReference>
<dbReference type="InterPro" id="IPR000172">
    <property type="entry name" value="GMC_OxRdtase_N"/>
</dbReference>
<feature type="signal peptide" evidence="3">
    <location>
        <begin position="1"/>
        <end position="18"/>
    </location>
</feature>
<dbReference type="PANTHER" id="PTHR47190">
    <property type="entry name" value="DEHYDROGENASE, PUTATIVE-RELATED"/>
    <property type="match status" value="1"/>
</dbReference>
<evidence type="ECO:0000256" key="1">
    <source>
        <dbReference type="ARBA" id="ARBA00010790"/>
    </source>
</evidence>
<sequence>MKCFRAGVLGALIATATASTIQNGTYDYIVVGGGPAGIITAERFIEAGKKVLLLERGVGPTVATGDTQTLSWNDTLTAVDVPGLSASLGETDVFSQDLCTDTAGTAACVLGGGVTVNYMVFVHPPAHDFDDKWPLGWKWHDVSSAADRLYARNPGTILPSADGKRYDQGAYNVFSSFFAKLGWTSVDMITQPDEKYQVYSYPAWNIKDQKRAGPVRTYLPLAEESPNFTLSMSTKVNRLVRCGSNVTGVELDVNGTSEIVTVAPNGRVVLAAGTMSTPRILFNSGIGPKSQIEIAQESGVTLPPSNEWIYLPVGYNFKDHDIFSIIVETNGTFSPLNGTNVYDGADTHDIDQYEDTNSGVLTQGKHRMIFFSSNVASDGHKRYFQGSCAPTGPGEITITTYMTHGLTSSGVLGLDVNGSTVVEKSPYMQTDGDREAATEFISSLVADFTSPSSGFSLSTYTNTSAILGSLTSGIHYVGTAKMGPDDGTSVVDINTKVYGTDNLFVVDGSIHPDLPTGNIQATIMIVAEAAAARILSI</sequence>
<dbReference type="GO" id="GO:0050660">
    <property type="term" value="F:flavin adenine dinucleotide binding"/>
    <property type="evidence" value="ECO:0007669"/>
    <property type="project" value="InterPro"/>
</dbReference>
<name>A0A225BDN8_TALAT</name>
<dbReference type="PROSITE" id="PS00624">
    <property type="entry name" value="GMC_OXRED_2"/>
    <property type="match status" value="1"/>
</dbReference>
<reference evidence="5 6" key="1">
    <citation type="submission" date="2015-06" db="EMBL/GenBank/DDBJ databases">
        <title>Talaromyces atroroseus IBT 11181 draft genome.</title>
        <authorList>
            <person name="Rasmussen K.B."/>
            <person name="Rasmussen S."/>
            <person name="Petersen B."/>
            <person name="Sicheritz-Ponten T."/>
            <person name="Mortensen U.H."/>
            <person name="Thrane U."/>
        </authorList>
    </citation>
    <scope>NUCLEOTIDE SEQUENCE [LARGE SCALE GENOMIC DNA]</scope>
    <source>
        <strain evidence="5 6">IBT 11181</strain>
    </source>
</reference>
<feature type="binding site" evidence="2">
    <location>
        <position position="236"/>
    </location>
    <ligand>
        <name>FAD</name>
        <dbReference type="ChEBI" id="CHEBI:57692"/>
    </ligand>
</feature>
<organism evidence="5 6">
    <name type="scientific">Talaromyces atroroseus</name>
    <dbReference type="NCBI Taxonomy" id="1441469"/>
    <lineage>
        <taxon>Eukaryota</taxon>
        <taxon>Fungi</taxon>
        <taxon>Dikarya</taxon>
        <taxon>Ascomycota</taxon>
        <taxon>Pezizomycotina</taxon>
        <taxon>Eurotiomycetes</taxon>
        <taxon>Eurotiomycetidae</taxon>
        <taxon>Eurotiales</taxon>
        <taxon>Trichocomaceae</taxon>
        <taxon>Talaromyces</taxon>
        <taxon>Talaromyces sect. Trachyspermi</taxon>
    </lineage>
</organism>
<feature type="chain" id="PRO_5013302244" description="Glucose-methanol-choline oxidoreductase N-terminal domain-containing protein" evidence="3">
    <location>
        <begin position="19"/>
        <end position="537"/>
    </location>
</feature>
<evidence type="ECO:0000313" key="6">
    <source>
        <dbReference type="Proteomes" id="UP000214365"/>
    </source>
</evidence>
<dbReference type="OrthoDB" id="4223123at2759"/>
<dbReference type="Pfam" id="PF00732">
    <property type="entry name" value="GMC_oxred_N"/>
    <property type="match status" value="1"/>
</dbReference>
<dbReference type="InterPro" id="IPR036188">
    <property type="entry name" value="FAD/NAD-bd_sf"/>
</dbReference>
<feature type="binding site" evidence="2">
    <location>
        <begin position="117"/>
        <end position="120"/>
    </location>
    <ligand>
        <name>FAD</name>
        <dbReference type="ChEBI" id="CHEBI:57692"/>
    </ligand>
</feature>
<keyword evidence="6" id="KW-1185">Reference proteome</keyword>
<comment type="similarity">
    <text evidence="1">Belongs to the GMC oxidoreductase family.</text>
</comment>
<feature type="binding site" evidence="2">
    <location>
        <position position="508"/>
    </location>
    <ligand>
        <name>FAD</name>
        <dbReference type="ChEBI" id="CHEBI:57692"/>
    </ligand>
</feature>
<keyword evidence="2" id="KW-0285">Flavoprotein</keyword>
<dbReference type="SUPFAM" id="SSF51905">
    <property type="entry name" value="FAD/NAD(P)-binding domain"/>
    <property type="match status" value="1"/>
</dbReference>
<evidence type="ECO:0000313" key="5">
    <source>
        <dbReference type="EMBL" id="OKL64137.1"/>
    </source>
</evidence>
<keyword evidence="3" id="KW-0732">Signal</keyword>
<dbReference type="EMBL" id="LFMY01000001">
    <property type="protein sequence ID" value="OKL64137.1"/>
    <property type="molecule type" value="Genomic_DNA"/>
</dbReference>
<feature type="domain" description="Glucose-methanol-choline oxidoreductase N-terminal" evidence="4">
    <location>
        <begin position="273"/>
        <end position="287"/>
    </location>
</feature>
<dbReference type="STRING" id="1441469.A0A225BDN8"/>
<dbReference type="Gene3D" id="3.30.410.10">
    <property type="entry name" value="Cholesterol Oxidase, domain 2"/>
    <property type="match status" value="1"/>
</dbReference>
<keyword evidence="2" id="KW-0274">FAD</keyword>
<dbReference type="PANTHER" id="PTHR47190:SF4">
    <property type="entry name" value="DEHYDROGENASE, PUTATIVE-RELATED"/>
    <property type="match status" value="1"/>
</dbReference>
<dbReference type="GeneID" id="31000307"/>
<gene>
    <name evidence="5" type="ORF">UA08_00552</name>
</gene>
<evidence type="ECO:0000256" key="2">
    <source>
        <dbReference type="PIRSR" id="PIRSR000137-2"/>
    </source>
</evidence>
<comment type="caution">
    <text evidence="5">The sequence shown here is derived from an EMBL/GenBank/DDBJ whole genome shotgun (WGS) entry which is preliminary data.</text>
</comment>
<evidence type="ECO:0000259" key="4">
    <source>
        <dbReference type="PROSITE" id="PS00624"/>
    </source>
</evidence>
<evidence type="ECO:0000256" key="3">
    <source>
        <dbReference type="SAM" id="SignalP"/>
    </source>
</evidence>
<dbReference type="PIRSF" id="PIRSF000137">
    <property type="entry name" value="Alcohol_oxidase"/>
    <property type="match status" value="1"/>
</dbReference>
<dbReference type="Proteomes" id="UP000214365">
    <property type="component" value="Unassembled WGS sequence"/>
</dbReference>
<feature type="binding site" evidence="2">
    <location>
        <position position="109"/>
    </location>
    <ligand>
        <name>FAD</name>
        <dbReference type="ChEBI" id="CHEBI:57692"/>
    </ligand>
</feature>
<dbReference type="SUPFAM" id="SSF54373">
    <property type="entry name" value="FAD-linked reductases, C-terminal domain"/>
    <property type="match status" value="1"/>
</dbReference>
<dbReference type="RefSeq" id="XP_020124258.1">
    <property type="nucleotide sequence ID" value="XM_020260371.1"/>
</dbReference>
<protein>
    <recommendedName>
        <fullName evidence="4">Glucose-methanol-choline oxidoreductase N-terminal domain-containing protein</fullName>
    </recommendedName>
</protein>
<proteinExistence type="inferred from homology"/>
<dbReference type="GO" id="GO:0016614">
    <property type="term" value="F:oxidoreductase activity, acting on CH-OH group of donors"/>
    <property type="evidence" value="ECO:0007669"/>
    <property type="project" value="InterPro"/>
</dbReference>
<accession>A0A225BDN8</accession>
<dbReference type="Pfam" id="PF05199">
    <property type="entry name" value="GMC_oxred_C"/>
    <property type="match status" value="1"/>
</dbReference>
<dbReference type="AlphaFoldDB" id="A0A225BDN8"/>